<organism evidence="2 3">
    <name type="scientific">Vibrio breoganii</name>
    <dbReference type="NCBI Taxonomy" id="553239"/>
    <lineage>
        <taxon>Bacteria</taxon>
        <taxon>Pseudomonadati</taxon>
        <taxon>Pseudomonadota</taxon>
        <taxon>Gammaproteobacteria</taxon>
        <taxon>Vibrionales</taxon>
        <taxon>Vibrionaceae</taxon>
        <taxon>Vibrio</taxon>
    </lineage>
</organism>
<evidence type="ECO:0000256" key="1">
    <source>
        <dbReference type="SAM" id="Phobius"/>
    </source>
</evidence>
<keyword evidence="1" id="KW-0472">Membrane</keyword>
<gene>
    <name evidence="2" type="ORF">BCS93_04430</name>
</gene>
<feature type="transmembrane region" description="Helical" evidence="1">
    <location>
        <begin position="156"/>
        <end position="177"/>
    </location>
</feature>
<accession>A0AAP8SY18</accession>
<feature type="transmembrane region" description="Helical" evidence="1">
    <location>
        <begin position="130"/>
        <end position="150"/>
    </location>
</feature>
<proteinExistence type="predicted"/>
<evidence type="ECO:0000313" key="2">
    <source>
        <dbReference type="EMBL" id="PMP14040.1"/>
    </source>
</evidence>
<dbReference type="AlphaFoldDB" id="A0AAP8SY18"/>
<keyword evidence="1" id="KW-1133">Transmembrane helix</keyword>
<sequence length="185" mass="21234">MRILLAVLSAVVLLVYPFAVYFGIDRYGLSVVALLIIVALIVRLFTFRENQLKELKYVIQVSAITGIVLAGFGLLFRQYGWLTFYPVIVNLCMLAIFANSLRQPQTIVERLARLQEPALPESGVKYTRKVTIVWCFFFIFNGSIALYTCYQPLEVWTLYNGLISYILAGCLFVTEWITRQLIRKD</sequence>
<feature type="transmembrane region" description="Helical" evidence="1">
    <location>
        <begin position="82"/>
        <end position="101"/>
    </location>
</feature>
<reference evidence="3" key="1">
    <citation type="submission" date="2016-07" db="EMBL/GenBank/DDBJ databases">
        <title>Nontailed viruses are major unrecognized killers of bacteria in the ocean.</title>
        <authorList>
            <person name="Kauffman K."/>
            <person name="Hussain F."/>
            <person name="Yang J."/>
            <person name="Arevalo P."/>
            <person name="Brown J."/>
            <person name="Cutler M."/>
            <person name="Kelly L."/>
            <person name="Polz M.F."/>
        </authorList>
    </citation>
    <scope>NUCLEOTIDE SEQUENCE [LARGE SCALE GENOMIC DNA]</scope>
    <source>
        <strain evidence="3">10N.222.49.A5</strain>
    </source>
</reference>
<keyword evidence="1" id="KW-0812">Transmembrane</keyword>
<feature type="transmembrane region" description="Helical" evidence="1">
    <location>
        <begin position="27"/>
        <end position="45"/>
    </location>
</feature>
<comment type="caution">
    <text evidence="2">The sequence shown here is derived from an EMBL/GenBank/DDBJ whole genome shotgun (WGS) entry which is preliminary data.</text>
</comment>
<protein>
    <submittedName>
        <fullName evidence="2">DNA gyrase subunit B</fullName>
    </submittedName>
</protein>
<dbReference type="Proteomes" id="UP000235611">
    <property type="component" value="Unassembled WGS sequence"/>
</dbReference>
<evidence type="ECO:0000313" key="3">
    <source>
        <dbReference type="Proteomes" id="UP000235611"/>
    </source>
</evidence>
<dbReference type="RefSeq" id="WP_102477395.1">
    <property type="nucleotide sequence ID" value="NZ_MDBO01000036.1"/>
</dbReference>
<feature type="transmembrane region" description="Helical" evidence="1">
    <location>
        <begin position="57"/>
        <end position="76"/>
    </location>
</feature>
<name>A0AAP8SY18_9VIBR</name>
<dbReference type="EMBL" id="MDBO01000036">
    <property type="protein sequence ID" value="PMP14040.1"/>
    <property type="molecule type" value="Genomic_DNA"/>
</dbReference>